<keyword evidence="1" id="KW-0147">Chitin-binding</keyword>
<comment type="caution">
    <text evidence="5">The sequence shown here is derived from an EMBL/GenBank/DDBJ whole genome shotgun (WGS) entry which is preliminary data.</text>
</comment>
<dbReference type="Gramene" id="KZN11491">
    <property type="protein sequence ID" value="KZN11491"/>
    <property type="gene ID" value="DCAR_004147"/>
</dbReference>
<reference evidence="5" key="1">
    <citation type="journal article" date="2016" name="Nat. Genet.">
        <title>A high-quality carrot genome assembly provides new insights into carotenoid accumulation and asterid genome evolution.</title>
        <authorList>
            <person name="Iorizzo M."/>
            <person name="Ellison S."/>
            <person name="Senalik D."/>
            <person name="Zeng P."/>
            <person name="Satapoomin P."/>
            <person name="Huang J."/>
            <person name="Bowman M."/>
            <person name="Iovene M."/>
            <person name="Sanseverino W."/>
            <person name="Cavagnaro P."/>
            <person name="Yildiz M."/>
            <person name="Macko-Podgorni A."/>
            <person name="Moranska E."/>
            <person name="Grzebelus E."/>
            <person name="Grzebelus D."/>
            <person name="Ashrafi H."/>
            <person name="Zheng Z."/>
            <person name="Cheng S."/>
            <person name="Spooner D."/>
            <person name="Van Deynze A."/>
            <person name="Simon P."/>
        </authorList>
    </citation>
    <scope>NUCLEOTIDE SEQUENCE [LARGE SCALE GENOMIC DNA]</scope>
    <source>
        <tissue evidence="5">Leaf</tissue>
    </source>
</reference>
<keyword evidence="2" id="KW-0843">Virulence</keyword>
<dbReference type="OMA" id="FNCINPN"/>
<dbReference type="Gene3D" id="3.10.350.10">
    <property type="entry name" value="LysM domain"/>
    <property type="match status" value="1"/>
</dbReference>
<feature type="signal peptide" evidence="3">
    <location>
        <begin position="1"/>
        <end position="28"/>
    </location>
</feature>
<proteinExistence type="predicted"/>
<feature type="chain" id="PRO_5007875489" description="LysM domain-containing protein" evidence="3">
    <location>
        <begin position="29"/>
        <end position="104"/>
    </location>
</feature>
<protein>
    <recommendedName>
        <fullName evidence="4">LysM domain-containing protein</fullName>
    </recommendedName>
</protein>
<evidence type="ECO:0000259" key="4">
    <source>
        <dbReference type="PROSITE" id="PS51782"/>
    </source>
</evidence>
<dbReference type="InterPro" id="IPR036779">
    <property type="entry name" value="LysM_dom_sf"/>
</dbReference>
<evidence type="ECO:0000256" key="1">
    <source>
        <dbReference type="ARBA" id="ARBA00022669"/>
    </source>
</evidence>
<feature type="domain" description="LysM" evidence="4">
    <location>
        <begin position="56"/>
        <end position="100"/>
    </location>
</feature>
<dbReference type="STRING" id="79200.A0A166IU51"/>
<name>A0A166IU51_DAUCS</name>
<dbReference type="PANTHER" id="PTHR34997">
    <property type="entry name" value="AM15"/>
    <property type="match status" value="1"/>
</dbReference>
<evidence type="ECO:0000256" key="3">
    <source>
        <dbReference type="SAM" id="SignalP"/>
    </source>
</evidence>
<dbReference type="InterPro" id="IPR052210">
    <property type="entry name" value="LysM1-like"/>
</dbReference>
<dbReference type="Pfam" id="PF01476">
    <property type="entry name" value="LysM"/>
    <property type="match status" value="1"/>
</dbReference>
<sequence>MANPNNNSRASLFALALALFLLIAVAQSKPGYRSKITTGFSCFAAVPVPAGPTCDTVFGVRKGDTCFDIGQNFKLSAHDFNCINPNVNCAALFVGQWVCISGTA</sequence>
<dbReference type="EMBL" id="LNRQ01000001">
    <property type="protein sequence ID" value="KZN11491.1"/>
    <property type="molecule type" value="Genomic_DNA"/>
</dbReference>
<dbReference type="CDD" id="cd00118">
    <property type="entry name" value="LysM"/>
    <property type="match status" value="1"/>
</dbReference>
<gene>
    <name evidence="5" type="ORF">DCAR_004147</name>
</gene>
<evidence type="ECO:0000313" key="5">
    <source>
        <dbReference type="EMBL" id="KZN11491.1"/>
    </source>
</evidence>
<keyword evidence="3" id="KW-0732">Signal</keyword>
<organism evidence="5">
    <name type="scientific">Daucus carota subsp. sativus</name>
    <name type="common">Carrot</name>
    <dbReference type="NCBI Taxonomy" id="79200"/>
    <lineage>
        <taxon>Eukaryota</taxon>
        <taxon>Viridiplantae</taxon>
        <taxon>Streptophyta</taxon>
        <taxon>Embryophyta</taxon>
        <taxon>Tracheophyta</taxon>
        <taxon>Spermatophyta</taxon>
        <taxon>Magnoliopsida</taxon>
        <taxon>eudicotyledons</taxon>
        <taxon>Gunneridae</taxon>
        <taxon>Pentapetalae</taxon>
        <taxon>asterids</taxon>
        <taxon>campanulids</taxon>
        <taxon>Apiales</taxon>
        <taxon>Apiaceae</taxon>
        <taxon>Apioideae</taxon>
        <taxon>Scandiceae</taxon>
        <taxon>Daucinae</taxon>
        <taxon>Daucus</taxon>
        <taxon>Daucus sect. Daucus</taxon>
    </lineage>
</organism>
<dbReference type="AlphaFoldDB" id="A0A166IU51"/>
<dbReference type="InterPro" id="IPR018392">
    <property type="entry name" value="LysM"/>
</dbReference>
<dbReference type="PROSITE" id="PS51782">
    <property type="entry name" value="LYSM"/>
    <property type="match status" value="1"/>
</dbReference>
<dbReference type="SMART" id="SM00257">
    <property type="entry name" value="LysM"/>
    <property type="match status" value="1"/>
</dbReference>
<dbReference type="SUPFAM" id="SSF54106">
    <property type="entry name" value="LysM domain"/>
    <property type="match status" value="1"/>
</dbReference>
<dbReference type="PANTHER" id="PTHR34997:SF1">
    <property type="entry name" value="PEPTIDOGLYCAN-BINDING LYSIN DOMAIN"/>
    <property type="match status" value="1"/>
</dbReference>
<accession>A0A166IU51</accession>
<evidence type="ECO:0000256" key="2">
    <source>
        <dbReference type="ARBA" id="ARBA00023026"/>
    </source>
</evidence>
<dbReference type="GO" id="GO:0008061">
    <property type="term" value="F:chitin binding"/>
    <property type="evidence" value="ECO:0007669"/>
    <property type="project" value="UniProtKB-KW"/>
</dbReference>